<dbReference type="InterPro" id="IPR050523">
    <property type="entry name" value="AKR_Detox_Biosynth"/>
</dbReference>
<dbReference type="GO" id="GO:0005829">
    <property type="term" value="C:cytosol"/>
    <property type="evidence" value="ECO:0007669"/>
    <property type="project" value="UniProtKB-ARBA"/>
</dbReference>
<dbReference type="RefSeq" id="WP_071793094.1">
    <property type="nucleotide sequence ID" value="NZ_LZDD01000001.1"/>
</dbReference>
<protein>
    <submittedName>
        <fullName evidence="3">Oxidoreductase</fullName>
    </submittedName>
</protein>
<dbReference type="Gene3D" id="3.20.20.100">
    <property type="entry name" value="NADP-dependent oxidoreductase domain"/>
    <property type="match status" value="1"/>
</dbReference>
<dbReference type="GO" id="GO:0016491">
    <property type="term" value="F:oxidoreductase activity"/>
    <property type="evidence" value="ECO:0007669"/>
    <property type="project" value="UniProtKB-KW"/>
</dbReference>
<keyword evidence="1" id="KW-0560">Oxidoreductase</keyword>
<dbReference type="PANTHER" id="PTHR43364">
    <property type="entry name" value="NADH-SPECIFIC METHYLGLYOXAL REDUCTASE-RELATED"/>
    <property type="match status" value="1"/>
</dbReference>
<dbReference type="Pfam" id="PF00248">
    <property type="entry name" value="Aldo_ket_red"/>
    <property type="match status" value="1"/>
</dbReference>
<dbReference type="AlphaFoldDB" id="A0A1L8MNW3"/>
<evidence type="ECO:0000313" key="4">
    <source>
        <dbReference type="Proteomes" id="UP000182015"/>
    </source>
</evidence>
<organism evidence="3 4">
    <name type="scientific">Streptococcus bovimastitidis</name>
    <dbReference type="NCBI Taxonomy" id="1856638"/>
    <lineage>
        <taxon>Bacteria</taxon>
        <taxon>Bacillati</taxon>
        <taxon>Bacillota</taxon>
        <taxon>Bacilli</taxon>
        <taxon>Lactobacillales</taxon>
        <taxon>Streptococcaceae</taxon>
        <taxon>Streptococcus</taxon>
    </lineage>
</organism>
<dbReference type="STRING" id="1856638.A9Q68_02535"/>
<dbReference type="FunFam" id="3.20.20.100:FF:000004">
    <property type="entry name" value="Oxidoreductase, aldo/keto reductase"/>
    <property type="match status" value="1"/>
</dbReference>
<dbReference type="CDD" id="cd19079">
    <property type="entry name" value="AKR_EcYajO-like"/>
    <property type="match status" value="1"/>
</dbReference>
<dbReference type="PANTHER" id="PTHR43364:SF4">
    <property type="entry name" value="NAD(P)-LINKED OXIDOREDUCTASE SUPERFAMILY PROTEIN"/>
    <property type="match status" value="1"/>
</dbReference>
<dbReference type="Proteomes" id="UP000182015">
    <property type="component" value="Unassembled WGS sequence"/>
</dbReference>
<sequence>MKYVNLGKSGLKVSQLALGCMSFGSRDAAGIPGFVSEEEARAIIKFALDNGINFFDTANYYSLGESEEILGRALKDFAKREEVVIATKLYYPMHDGANAKGLSRKTIFDEVENSLKRLGTDYIDLYIIHRWDYTTPIEEVMEALNDLVRMGKVRYIGASSMYAWQFVKANSIAEKNGWAKFISMQNSINLIYREEEKEMLPMCLSEGIALTPYSPIAHGALTKPATELEKFPSAKLQNQAVLTNDREIIKRTWEIAAKYQVSPGHIALAWVYTKPGMTAPLVGGSKMEYVKEAIEALSIQLSDEDIKYLEEPYLPHQQYGFR</sequence>
<evidence type="ECO:0000259" key="2">
    <source>
        <dbReference type="Pfam" id="PF00248"/>
    </source>
</evidence>
<dbReference type="SUPFAM" id="SSF51430">
    <property type="entry name" value="NAD(P)-linked oxidoreductase"/>
    <property type="match status" value="1"/>
</dbReference>
<dbReference type="InterPro" id="IPR036812">
    <property type="entry name" value="NAD(P)_OxRdtase_dom_sf"/>
</dbReference>
<evidence type="ECO:0000256" key="1">
    <source>
        <dbReference type="ARBA" id="ARBA00023002"/>
    </source>
</evidence>
<gene>
    <name evidence="3" type="ORF">A9Q68_02535</name>
</gene>
<comment type="caution">
    <text evidence="3">The sequence shown here is derived from an EMBL/GenBank/DDBJ whole genome shotgun (WGS) entry which is preliminary data.</text>
</comment>
<proteinExistence type="predicted"/>
<dbReference type="OrthoDB" id="9773828at2"/>
<keyword evidence="4" id="KW-1185">Reference proteome</keyword>
<dbReference type="EMBL" id="LZDD01000001">
    <property type="protein sequence ID" value="OJF72438.1"/>
    <property type="molecule type" value="Genomic_DNA"/>
</dbReference>
<dbReference type="InterPro" id="IPR023210">
    <property type="entry name" value="NADP_OxRdtase_dom"/>
</dbReference>
<reference evidence="4" key="1">
    <citation type="submission" date="2016-06" db="EMBL/GenBank/DDBJ databases">
        <authorList>
            <person name="de Vries S.P.W."/>
            <person name="Hadjirin N.F."/>
            <person name="Lay E.M."/>
            <person name="Zadoks R.N."/>
            <person name="Peacock S.J."/>
            <person name="Parkhill J."/>
            <person name="Grant A.J."/>
            <person name="Mcdougall S."/>
            <person name="Holmes M.A."/>
        </authorList>
    </citation>
    <scope>NUCLEOTIDE SEQUENCE [LARGE SCALE GENOMIC DNA]</scope>
    <source>
        <strain evidence="4">NZ1587</strain>
    </source>
</reference>
<accession>A0A1L8MNW3</accession>
<feature type="domain" description="NADP-dependent oxidoreductase" evidence="2">
    <location>
        <begin position="16"/>
        <end position="311"/>
    </location>
</feature>
<name>A0A1L8MNW3_9STRE</name>
<evidence type="ECO:0000313" key="3">
    <source>
        <dbReference type="EMBL" id="OJF72438.1"/>
    </source>
</evidence>